<gene>
    <name evidence="2" type="ORF">S01H4_43264</name>
</gene>
<reference evidence="2" key="1">
    <citation type="journal article" date="2014" name="Front. Microbiol.">
        <title>High frequency of phylogenetically diverse reductive dehalogenase-homologous genes in deep subseafloor sedimentary metagenomes.</title>
        <authorList>
            <person name="Kawai M."/>
            <person name="Futagami T."/>
            <person name="Toyoda A."/>
            <person name="Takaki Y."/>
            <person name="Nishi S."/>
            <person name="Hori S."/>
            <person name="Arai W."/>
            <person name="Tsubouchi T."/>
            <person name="Morono Y."/>
            <person name="Uchiyama I."/>
            <person name="Ito T."/>
            <person name="Fujiyama A."/>
            <person name="Inagaki F."/>
            <person name="Takami H."/>
        </authorList>
    </citation>
    <scope>NUCLEOTIDE SEQUENCE</scope>
    <source>
        <strain evidence="2">Expedition CK06-06</strain>
    </source>
</reference>
<comment type="caution">
    <text evidence="2">The sequence shown here is derived from an EMBL/GenBank/DDBJ whole genome shotgun (WGS) entry which is preliminary data.</text>
</comment>
<dbReference type="EMBL" id="BART01023849">
    <property type="protein sequence ID" value="GAG97500.1"/>
    <property type="molecule type" value="Genomic_DNA"/>
</dbReference>
<proteinExistence type="predicted"/>
<evidence type="ECO:0000256" key="1">
    <source>
        <dbReference type="SAM" id="MobiDB-lite"/>
    </source>
</evidence>
<protein>
    <submittedName>
        <fullName evidence="2">Uncharacterized protein</fullName>
    </submittedName>
</protein>
<dbReference type="AlphaFoldDB" id="X1BR37"/>
<organism evidence="2">
    <name type="scientific">marine sediment metagenome</name>
    <dbReference type="NCBI Taxonomy" id="412755"/>
    <lineage>
        <taxon>unclassified sequences</taxon>
        <taxon>metagenomes</taxon>
        <taxon>ecological metagenomes</taxon>
    </lineage>
</organism>
<name>X1BR37_9ZZZZ</name>
<accession>X1BR37</accession>
<evidence type="ECO:0000313" key="2">
    <source>
        <dbReference type="EMBL" id="GAG97500.1"/>
    </source>
</evidence>
<feature type="region of interest" description="Disordered" evidence="1">
    <location>
        <begin position="55"/>
        <end position="75"/>
    </location>
</feature>
<sequence>MYKKRIGPTSVAAGLTNSISMQAVNGRFVATPRAGIRIKCTTDVVGGEAQVRIGQREATQQSSVPVESAAGRGPDLFTPELASAPGFQGEEVFVDLVNTTAGAVIFTYDFEQVPMP</sequence>